<reference evidence="1" key="1">
    <citation type="submission" date="2023-06" db="EMBL/GenBank/DDBJ databases">
        <title>Genome-scale phylogeny and comparative genomics of the fungal order Sordariales.</title>
        <authorList>
            <consortium name="Lawrence Berkeley National Laboratory"/>
            <person name="Hensen N."/>
            <person name="Bonometti L."/>
            <person name="Westerberg I."/>
            <person name="Brannstrom I.O."/>
            <person name="Guillou S."/>
            <person name="Cros-Aarteil S."/>
            <person name="Calhoun S."/>
            <person name="Haridas S."/>
            <person name="Kuo A."/>
            <person name="Mondo S."/>
            <person name="Pangilinan J."/>
            <person name="Riley R."/>
            <person name="Labutti K."/>
            <person name="Andreopoulos B."/>
            <person name="Lipzen A."/>
            <person name="Chen C."/>
            <person name="Yanf M."/>
            <person name="Daum C."/>
            <person name="Ng V."/>
            <person name="Clum A."/>
            <person name="Steindorff A."/>
            <person name="Ohm R."/>
            <person name="Martin F."/>
            <person name="Silar P."/>
            <person name="Natvig D."/>
            <person name="Lalanne C."/>
            <person name="Gautier V."/>
            <person name="Ament-Velasquez S.L."/>
            <person name="Kruys A."/>
            <person name="Hutchinson M.I."/>
            <person name="Powell A.J."/>
            <person name="Barry K."/>
            <person name="Miller A.N."/>
            <person name="Grigoriev I.V."/>
            <person name="Debuchy R."/>
            <person name="Gladieux P."/>
            <person name="Thoren M.H."/>
            <person name="Johannesson H."/>
        </authorList>
    </citation>
    <scope>NUCLEOTIDE SEQUENCE</scope>
    <source>
        <strain evidence="1">CBS 540.89</strain>
    </source>
</reference>
<dbReference type="AlphaFoldDB" id="A0AA40E3I9"/>
<name>A0AA40E3I9_9PEZI</name>
<sequence length="79" mass="9696">MLTPAQREYLKCGHFRWIAYKHCEPYSLYLKKCEPQIRKFDETDKICGECLRQIDPPEWKYVQFDPNSRFGHLFRLLRN</sequence>
<dbReference type="EMBL" id="JAUKTV010000011">
    <property type="protein sequence ID" value="KAK0723727.1"/>
    <property type="molecule type" value="Genomic_DNA"/>
</dbReference>
<gene>
    <name evidence="1" type="ORF">B0T21DRAFT_294376</name>
</gene>
<organism evidence="1 2">
    <name type="scientific">Apiosordaria backusii</name>
    <dbReference type="NCBI Taxonomy" id="314023"/>
    <lineage>
        <taxon>Eukaryota</taxon>
        <taxon>Fungi</taxon>
        <taxon>Dikarya</taxon>
        <taxon>Ascomycota</taxon>
        <taxon>Pezizomycotina</taxon>
        <taxon>Sordariomycetes</taxon>
        <taxon>Sordariomycetidae</taxon>
        <taxon>Sordariales</taxon>
        <taxon>Lasiosphaeriaceae</taxon>
        <taxon>Apiosordaria</taxon>
    </lineage>
</organism>
<evidence type="ECO:0000313" key="2">
    <source>
        <dbReference type="Proteomes" id="UP001172159"/>
    </source>
</evidence>
<accession>A0AA40E3I9</accession>
<proteinExistence type="predicted"/>
<evidence type="ECO:0000313" key="1">
    <source>
        <dbReference type="EMBL" id="KAK0723727.1"/>
    </source>
</evidence>
<protein>
    <submittedName>
        <fullName evidence="1">Uncharacterized protein</fullName>
    </submittedName>
</protein>
<keyword evidence="2" id="KW-1185">Reference proteome</keyword>
<dbReference type="Proteomes" id="UP001172159">
    <property type="component" value="Unassembled WGS sequence"/>
</dbReference>
<comment type="caution">
    <text evidence="1">The sequence shown here is derived from an EMBL/GenBank/DDBJ whole genome shotgun (WGS) entry which is preliminary data.</text>
</comment>